<comment type="subcellular location">
    <subcellularLocation>
        <location evidence="1">Nucleus</location>
    </subcellularLocation>
</comment>
<accession>A0A428PV39</accession>
<dbReference type="GO" id="GO:0000723">
    <property type="term" value="P:telomere maintenance"/>
    <property type="evidence" value="ECO:0007669"/>
    <property type="project" value="TreeGrafter"/>
</dbReference>
<dbReference type="GO" id="GO:0005657">
    <property type="term" value="C:replication fork"/>
    <property type="evidence" value="ECO:0007669"/>
    <property type="project" value="TreeGrafter"/>
</dbReference>
<dbReference type="GO" id="GO:0000724">
    <property type="term" value="P:double-strand break repair via homologous recombination"/>
    <property type="evidence" value="ECO:0007669"/>
    <property type="project" value="TreeGrafter"/>
</dbReference>
<dbReference type="GO" id="GO:0003697">
    <property type="term" value="F:single-stranded DNA binding"/>
    <property type="evidence" value="ECO:0007669"/>
    <property type="project" value="TreeGrafter"/>
</dbReference>
<feature type="compositionally biased region" description="Acidic residues" evidence="3">
    <location>
        <begin position="161"/>
        <end position="183"/>
    </location>
</feature>
<sequence>MESPIPASQASSHFALDPIPASVLADKEARRRDAAVELGYCMTGCAVLDNEVLLGGFERGSVIGVSAEDEEMGVQLGLQTLAHSLCDGRIAKGLVITPKPRNVMLARLKDAVKAELKSQGVGGDAAKTKLRECLEKVMLSCVFDLDGLWEVLADLNKPVEEEIEEEEGKVEEIQDSQDDDDEALSPGDNRQPLKQQTTQPGIIVVTHFSSLLTGVFTHRERSAAHSAMQLLGSHLRDLSRNLSSSPLIMLLNSTSSSSGPPTAQPKNNTPLDATLRSIFHTPQPGQGSHGTRRIKPNYGIVFSQLLDLHLLCTRIPRTMQDAEAAVQRLGEEVRMVWVVEVLQDEIGVWEGTRGARKGREQLWMAVDVEQARVKPAFG</sequence>
<dbReference type="GO" id="GO:0042148">
    <property type="term" value="P:DNA strand invasion"/>
    <property type="evidence" value="ECO:0007669"/>
    <property type="project" value="TreeGrafter"/>
</dbReference>
<comment type="caution">
    <text evidence="4">The sequence shown here is derived from an EMBL/GenBank/DDBJ whole genome shotgun (WGS) entry which is preliminary data.</text>
</comment>
<gene>
    <name evidence="4" type="ORF">CEP54_008592</name>
</gene>
<dbReference type="OrthoDB" id="336321at2759"/>
<feature type="region of interest" description="Disordered" evidence="3">
    <location>
        <begin position="161"/>
        <end position="198"/>
    </location>
</feature>
<evidence type="ECO:0000313" key="5">
    <source>
        <dbReference type="Proteomes" id="UP000288168"/>
    </source>
</evidence>
<dbReference type="PANTHER" id="PTHR46457">
    <property type="entry name" value="DNA REPAIR PROTEIN RAD51 HOMOLOG 4"/>
    <property type="match status" value="1"/>
</dbReference>
<keyword evidence="2" id="KW-0539">Nucleus</keyword>
<reference evidence="4 5" key="1">
    <citation type="submission" date="2017-06" db="EMBL/GenBank/DDBJ databases">
        <title>Comparative genomic analysis of Ambrosia Fusariam Clade fungi.</title>
        <authorList>
            <person name="Stajich J.E."/>
            <person name="Carrillo J."/>
            <person name="Kijimoto T."/>
            <person name="Eskalen A."/>
            <person name="O'Donnell K."/>
            <person name="Kasson M."/>
        </authorList>
    </citation>
    <scope>NUCLEOTIDE SEQUENCE [LARGE SCALE GENOMIC DNA]</scope>
    <source>
        <strain evidence="4 5">NRRL62584</strain>
    </source>
</reference>
<keyword evidence="5" id="KW-1185">Reference proteome</keyword>
<dbReference type="InterPro" id="IPR027417">
    <property type="entry name" value="P-loop_NTPase"/>
</dbReference>
<dbReference type="GO" id="GO:0008094">
    <property type="term" value="F:ATP-dependent activity, acting on DNA"/>
    <property type="evidence" value="ECO:0007669"/>
    <property type="project" value="TreeGrafter"/>
</dbReference>
<proteinExistence type="predicted"/>
<dbReference type="STRING" id="1325734.A0A428PV39"/>
<name>A0A428PV39_9HYPO</name>
<dbReference type="GO" id="GO:0005815">
    <property type="term" value="C:microtubule organizing center"/>
    <property type="evidence" value="ECO:0007669"/>
    <property type="project" value="TreeGrafter"/>
</dbReference>
<protein>
    <submittedName>
        <fullName evidence="4">Uncharacterized protein</fullName>
    </submittedName>
</protein>
<dbReference type="Gene3D" id="3.40.50.300">
    <property type="entry name" value="P-loop containing nucleotide triphosphate hydrolases"/>
    <property type="match status" value="1"/>
</dbReference>
<organism evidence="4 5">
    <name type="scientific">Fusarium duplospermum</name>
    <dbReference type="NCBI Taxonomy" id="1325734"/>
    <lineage>
        <taxon>Eukaryota</taxon>
        <taxon>Fungi</taxon>
        <taxon>Dikarya</taxon>
        <taxon>Ascomycota</taxon>
        <taxon>Pezizomycotina</taxon>
        <taxon>Sordariomycetes</taxon>
        <taxon>Hypocreomycetidae</taxon>
        <taxon>Hypocreales</taxon>
        <taxon>Nectriaceae</taxon>
        <taxon>Fusarium</taxon>
        <taxon>Fusarium solani species complex</taxon>
    </lineage>
</organism>
<evidence type="ECO:0000256" key="1">
    <source>
        <dbReference type="ARBA" id="ARBA00004123"/>
    </source>
</evidence>
<dbReference type="AlphaFoldDB" id="A0A428PV39"/>
<evidence type="ECO:0000256" key="3">
    <source>
        <dbReference type="SAM" id="MobiDB-lite"/>
    </source>
</evidence>
<dbReference type="EMBL" id="NKCI01000087">
    <property type="protein sequence ID" value="RSL56872.1"/>
    <property type="molecule type" value="Genomic_DNA"/>
</dbReference>
<dbReference type="GO" id="GO:0033063">
    <property type="term" value="C:Rad51B-Rad51C-Rad51D-XRCC2 complex"/>
    <property type="evidence" value="ECO:0007669"/>
    <property type="project" value="TreeGrafter"/>
</dbReference>
<evidence type="ECO:0000313" key="4">
    <source>
        <dbReference type="EMBL" id="RSL56872.1"/>
    </source>
</evidence>
<dbReference type="GO" id="GO:0007131">
    <property type="term" value="P:reciprocal meiotic recombination"/>
    <property type="evidence" value="ECO:0007669"/>
    <property type="project" value="TreeGrafter"/>
</dbReference>
<dbReference type="PANTHER" id="PTHR46457:SF1">
    <property type="entry name" value="DNA REPAIR PROTEIN RAD51 HOMOLOG 4"/>
    <property type="match status" value="1"/>
</dbReference>
<dbReference type="Proteomes" id="UP000288168">
    <property type="component" value="Unassembled WGS sequence"/>
</dbReference>
<evidence type="ECO:0000256" key="2">
    <source>
        <dbReference type="ARBA" id="ARBA00023242"/>
    </source>
</evidence>
<dbReference type="InterPro" id="IPR051988">
    <property type="entry name" value="HRR_RAD51_Paralog"/>
</dbReference>
<dbReference type="GO" id="GO:0000400">
    <property type="term" value="F:four-way junction DNA binding"/>
    <property type="evidence" value="ECO:0007669"/>
    <property type="project" value="TreeGrafter"/>
</dbReference>